<feature type="compositionally biased region" description="Low complexity" evidence="1">
    <location>
        <begin position="1187"/>
        <end position="1200"/>
    </location>
</feature>
<evidence type="ECO:0000313" key="3">
    <source>
        <dbReference type="Proteomes" id="UP001437256"/>
    </source>
</evidence>
<gene>
    <name evidence="2" type="ORF">AAF712_006746</name>
</gene>
<evidence type="ECO:0000256" key="1">
    <source>
        <dbReference type="SAM" id="MobiDB-lite"/>
    </source>
</evidence>
<feature type="compositionally biased region" description="Acidic residues" evidence="1">
    <location>
        <begin position="615"/>
        <end position="631"/>
    </location>
</feature>
<feature type="compositionally biased region" description="Basic and acidic residues" evidence="1">
    <location>
        <begin position="306"/>
        <end position="315"/>
    </location>
</feature>
<feature type="region of interest" description="Disordered" evidence="1">
    <location>
        <begin position="27"/>
        <end position="54"/>
    </location>
</feature>
<feature type="compositionally biased region" description="Basic and acidic residues" evidence="1">
    <location>
        <begin position="1170"/>
        <end position="1184"/>
    </location>
</feature>
<feature type="compositionally biased region" description="Basic residues" evidence="1">
    <location>
        <begin position="1201"/>
        <end position="1211"/>
    </location>
</feature>
<feature type="compositionally biased region" description="Low complexity" evidence="1">
    <location>
        <begin position="706"/>
        <end position="724"/>
    </location>
</feature>
<evidence type="ECO:0000313" key="2">
    <source>
        <dbReference type="EMBL" id="KAL0066315.1"/>
    </source>
</evidence>
<organism evidence="2 3">
    <name type="scientific">Marasmius tenuissimus</name>
    <dbReference type="NCBI Taxonomy" id="585030"/>
    <lineage>
        <taxon>Eukaryota</taxon>
        <taxon>Fungi</taxon>
        <taxon>Dikarya</taxon>
        <taxon>Basidiomycota</taxon>
        <taxon>Agaricomycotina</taxon>
        <taxon>Agaricomycetes</taxon>
        <taxon>Agaricomycetidae</taxon>
        <taxon>Agaricales</taxon>
        <taxon>Marasmiineae</taxon>
        <taxon>Marasmiaceae</taxon>
        <taxon>Marasmius</taxon>
    </lineage>
</organism>
<feature type="compositionally biased region" description="Polar residues" evidence="1">
    <location>
        <begin position="1152"/>
        <end position="1164"/>
    </location>
</feature>
<evidence type="ECO:0008006" key="4">
    <source>
        <dbReference type="Google" id="ProtNLM"/>
    </source>
</evidence>
<name>A0ABR2ZXB4_9AGAR</name>
<feature type="region of interest" description="Disordered" evidence="1">
    <location>
        <begin position="1302"/>
        <end position="1348"/>
    </location>
</feature>
<feature type="compositionally biased region" description="Pro residues" evidence="1">
    <location>
        <begin position="725"/>
        <end position="736"/>
    </location>
</feature>
<feature type="region of interest" description="Disordered" evidence="1">
    <location>
        <begin position="144"/>
        <end position="195"/>
    </location>
</feature>
<proteinExistence type="predicted"/>
<protein>
    <recommendedName>
        <fullName evidence="4">F-box domain-containing protein</fullName>
    </recommendedName>
</protein>
<feature type="compositionally biased region" description="Low complexity" evidence="1">
    <location>
        <begin position="754"/>
        <end position="765"/>
    </location>
</feature>
<feature type="compositionally biased region" description="Low complexity" evidence="1">
    <location>
        <begin position="679"/>
        <end position="692"/>
    </location>
</feature>
<dbReference type="EMBL" id="JBBXMP010000037">
    <property type="protein sequence ID" value="KAL0066315.1"/>
    <property type="molecule type" value="Genomic_DNA"/>
</dbReference>
<sequence length="1399" mass="150975">MDFLVSRPRSAHGAALRRDYPQLSSIKSSSGRFHLPPVPQSPVNPTLPNTGDFDDSSYADNQGGDMSIITEGQVYDDGFTVSSSVHCPSRMMLTIQFRGVDVVQAMPTDLSSSLRRSSSKPVSDKSSIMSRVSTIFTPRKRVTSFGTHSVTGGSSLGHSTDQATPATTSTETPETSLTPSTTTSIPGGLTRKGFEPVGHTVKAQKRRSIWKKTPSGDVEKEKASASSLFPASGNMFSSSALSLGIKRTPTKSKKRRASVSGGAWGSVPWQEESEDEIDEIRRPSDLGSAAEIMVEDLDSWEGRKRAVAEAEEGKKGKSLPALPGAETSEPDTQFHWAPSTRPISTYSIRLPPVDQILTNSQIISHILEFLPQKSDVAQLAVVSRTFLVGARRVLYGCLDLRSTVESESGADVDGTSRNHHRKKKRKALGKTLEALVGFSLQERHGELFQDTWGILMDEWPYGWWETDEVDDDDDEGRDIDDGESQYTAYSDSDFASSANPSQVSLPPLDVPQLRSKRSSYSLRSTNATQRRELQQQRRQRYHTLLKTLIASVPSLTTLLLPAFELSILKHHTAFGLRVVTFLNRMITDCEKEALLGWLDGIVSVSEVRLPRLVEGEVEDETSEDGDEAMDGEPERNKRPKLKVNVEAEDDTADEGGKRNTTPTDGEFTPKKKKRKTLLIISPSSDTPDASASNFHGTSFPMPPMSPSSLSPPIGSRPMSMLSPGLLPPSPSIPTPSSPSSIAARHATPPGSRNSSPITPITPITPMSPLTPFTPSFYMHSSSSTSSPSLATFPSPDTEKRIREFGKKETLLPELRVLHGPPSLVELLVPRRRRTVREVRVNVHGTIIGGQVKVGEIVKALVKRKAAELNGLGLGATGVEKDGKAMDVDGQELNDGDEDDVTGRFECLAFHFSRNVDRRTMEKVLASAGAAVCGTTEGEPRGNGENSGKVVDTLEVVAASTVHANGNSRKSDEAVYKTIHAVLPRYQSLRGLIMRLADPETGEVLPATLTNDQAMLPPTLLPYLNSGGDSAGVINSIIPNKRDDTPAAIHTPLENKDLNLMTNGEHAQLSPHQSPVVELPPSHSPSLLAVEDIPSTVTFPSTSTPPLSPSFAHSAEMQKLKDRKMMRRLKGSVSKRTDSSGSSQRHPPPASLRSVSFSLEGTPSSLGGHHGHGDDGDNSETDRETINSNSVKSRVSLSSSRASRRSSVKRKSIGSLKSFTSLQNLSSIVTATKAMAQVVTAKKATLFRTGSVSGQSSAQIRRVHINENGTLDVLHIDDNVASPTTPTAYGIVTPVAVKPIGADLSLSSSPKGKEKENGDIKHSEVSLPTSLPTSPPPAGSTPPNDTSVLTASQRRHIRLWTKQCPSLTKVVFLTGATWERGVSSPLSSRSASMADARPFL</sequence>
<feature type="compositionally biased region" description="Basic residues" evidence="1">
    <location>
        <begin position="248"/>
        <end position="257"/>
    </location>
</feature>
<feature type="compositionally biased region" description="Polar residues" evidence="1">
    <location>
        <begin position="144"/>
        <end position="162"/>
    </location>
</feature>
<feature type="region of interest" description="Disordered" evidence="1">
    <location>
        <begin position="1128"/>
        <end position="1211"/>
    </location>
</feature>
<feature type="region of interest" description="Disordered" evidence="1">
    <location>
        <begin position="615"/>
        <end position="765"/>
    </location>
</feature>
<feature type="compositionally biased region" description="Basic and acidic residues" evidence="1">
    <location>
        <begin position="1310"/>
        <end position="1323"/>
    </location>
</feature>
<accession>A0ABR2ZXB4</accession>
<feature type="compositionally biased region" description="Low complexity" evidence="1">
    <location>
        <begin position="163"/>
        <end position="189"/>
    </location>
</feature>
<reference evidence="2 3" key="1">
    <citation type="submission" date="2024-05" db="EMBL/GenBank/DDBJ databases">
        <title>A draft genome resource for the thread blight pathogen Marasmius tenuissimus strain MS-2.</title>
        <authorList>
            <person name="Yulfo-Soto G.E."/>
            <person name="Baruah I.K."/>
            <person name="Amoako-Attah I."/>
            <person name="Bukari Y."/>
            <person name="Meinhardt L.W."/>
            <person name="Bailey B.A."/>
            <person name="Cohen S.P."/>
        </authorList>
    </citation>
    <scope>NUCLEOTIDE SEQUENCE [LARGE SCALE GENOMIC DNA]</scope>
    <source>
        <strain evidence="2 3">MS-2</strain>
    </source>
</reference>
<feature type="region of interest" description="Disordered" evidence="1">
    <location>
        <begin position="1066"/>
        <end position="1086"/>
    </location>
</feature>
<feature type="region of interest" description="Disordered" evidence="1">
    <location>
        <begin position="306"/>
        <end position="338"/>
    </location>
</feature>
<feature type="region of interest" description="Disordered" evidence="1">
    <location>
        <begin position="247"/>
        <end position="278"/>
    </location>
</feature>
<feature type="region of interest" description="Disordered" evidence="1">
    <location>
        <begin position="406"/>
        <end position="425"/>
    </location>
</feature>
<dbReference type="Proteomes" id="UP001437256">
    <property type="component" value="Unassembled WGS sequence"/>
</dbReference>
<comment type="caution">
    <text evidence="2">The sequence shown here is derived from an EMBL/GenBank/DDBJ whole genome shotgun (WGS) entry which is preliminary data.</text>
</comment>
<keyword evidence="3" id="KW-1185">Reference proteome</keyword>